<protein>
    <submittedName>
        <fullName evidence="1">Uncharacterized protein</fullName>
    </submittedName>
</protein>
<keyword evidence="2" id="KW-1185">Reference proteome</keyword>
<evidence type="ECO:0000313" key="2">
    <source>
        <dbReference type="Proteomes" id="UP000762110"/>
    </source>
</evidence>
<dbReference type="Proteomes" id="UP000762110">
    <property type="component" value="Unassembled WGS sequence"/>
</dbReference>
<sequence>MRSSKGETINLKQEPVWSSAQTYKLENGTDIVSMPLKISLTSQTPLTGSMALLIYKTDKGFKSKIVYSKDSSYNTILSKSIIEKMYQKALEKENSLVQNLSSNGRDKTMSAPMVREKGEHCVEWYLLTTYYDEDGYFISDDVEYLYTICTFVGDGSGGNAANPNNCSDLASALTYESISENGSRSVTTEAPDRKKAIYQWKFIQNSLGLWNYVSTETGYYKKVGSDWRWDTLTHTKYTKNGTYIGVALRVDHISDVATIGLYNASITIYWEFTGSLVCNGSPINTHTTSSSVSPTFTIVQDVAEE</sequence>
<dbReference type="RefSeq" id="WP_173270529.1">
    <property type="nucleotide sequence ID" value="NZ_JABMKV010000002.1"/>
</dbReference>
<name>A0ABX2DBP2_9SPHI</name>
<organism evidence="1 2">
    <name type="scientific">Pedobacter boryungensis</name>
    <dbReference type="NCBI Taxonomy" id="869962"/>
    <lineage>
        <taxon>Bacteria</taxon>
        <taxon>Pseudomonadati</taxon>
        <taxon>Bacteroidota</taxon>
        <taxon>Sphingobacteriia</taxon>
        <taxon>Sphingobacteriales</taxon>
        <taxon>Sphingobacteriaceae</taxon>
        <taxon>Pedobacter</taxon>
    </lineage>
</organism>
<comment type="caution">
    <text evidence="1">The sequence shown here is derived from an EMBL/GenBank/DDBJ whole genome shotgun (WGS) entry which is preliminary data.</text>
</comment>
<proteinExistence type="predicted"/>
<evidence type="ECO:0000313" key="1">
    <source>
        <dbReference type="EMBL" id="NQX31435.1"/>
    </source>
</evidence>
<reference evidence="1 2" key="1">
    <citation type="submission" date="2020-05" db="EMBL/GenBank/DDBJ databases">
        <title>Description of Pedobacter foliorum sp. nov.</title>
        <authorList>
            <person name="Qi S."/>
            <person name="Carlier A."/>
            <person name="Cnockaert M."/>
            <person name="Vandamme P."/>
        </authorList>
    </citation>
    <scope>NUCLEOTIDE SEQUENCE [LARGE SCALE GENOMIC DNA]</scope>
    <source>
        <strain evidence="1 2">LMG 31300</strain>
    </source>
</reference>
<gene>
    <name evidence="1" type="ORF">HQN85_06850</name>
</gene>
<accession>A0ABX2DBP2</accession>
<dbReference type="EMBL" id="JABMKV010000002">
    <property type="protein sequence ID" value="NQX31435.1"/>
    <property type="molecule type" value="Genomic_DNA"/>
</dbReference>